<comment type="similarity">
    <text evidence="1">Belongs to the LysR transcriptional regulatory family.</text>
</comment>
<dbReference type="InterPro" id="IPR005119">
    <property type="entry name" value="LysR_subst-bd"/>
</dbReference>
<name>A0A430B8F3_9ENTE</name>
<dbReference type="GO" id="GO:0003677">
    <property type="term" value="F:DNA binding"/>
    <property type="evidence" value="ECO:0007669"/>
    <property type="project" value="UniProtKB-KW"/>
</dbReference>
<evidence type="ECO:0000256" key="4">
    <source>
        <dbReference type="ARBA" id="ARBA00023163"/>
    </source>
</evidence>
<dbReference type="Gene3D" id="3.40.190.290">
    <property type="match status" value="1"/>
</dbReference>
<reference evidence="6 7" key="1">
    <citation type="submission" date="2017-05" db="EMBL/GenBank/DDBJ databases">
        <title>Vagococcus spp. assemblies.</title>
        <authorList>
            <person name="Gulvik C.A."/>
        </authorList>
    </citation>
    <scope>NUCLEOTIDE SEQUENCE [LARGE SCALE GENOMIC DNA]</scope>
    <source>
        <strain evidence="6 7">SS1714</strain>
    </source>
</reference>
<dbReference type="OrthoDB" id="9803735at2"/>
<dbReference type="PANTHER" id="PTHR30419">
    <property type="entry name" value="HTH-TYPE TRANSCRIPTIONAL REGULATOR YBHD"/>
    <property type="match status" value="1"/>
</dbReference>
<organism evidence="6 7">
    <name type="scientific">Vagococcus carniphilus</name>
    <dbReference type="NCBI Taxonomy" id="218144"/>
    <lineage>
        <taxon>Bacteria</taxon>
        <taxon>Bacillati</taxon>
        <taxon>Bacillota</taxon>
        <taxon>Bacilli</taxon>
        <taxon>Lactobacillales</taxon>
        <taxon>Enterococcaceae</taxon>
        <taxon>Vagococcus</taxon>
    </lineage>
</organism>
<dbReference type="SUPFAM" id="SSF53850">
    <property type="entry name" value="Periplasmic binding protein-like II"/>
    <property type="match status" value="1"/>
</dbReference>
<dbReference type="Pfam" id="PF03466">
    <property type="entry name" value="LysR_substrate"/>
    <property type="match status" value="1"/>
</dbReference>
<dbReference type="GeneID" id="95582194"/>
<keyword evidence="4" id="KW-0804">Transcription</keyword>
<evidence type="ECO:0000313" key="7">
    <source>
        <dbReference type="Proteomes" id="UP000288028"/>
    </source>
</evidence>
<evidence type="ECO:0000256" key="1">
    <source>
        <dbReference type="ARBA" id="ARBA00009437"/>
    </source>
</evidence>
<dbReference type="InterPro" id="IPR036388">
    <property type="entry name" value="WH-like_DNA-bd_sf"/>
</dbReference>
<dbReference type="GO" id="GO:0005829">
    <property type="term" value="C:cytosol"/>
    <property type="evidence" value="ECO:0007669"/>
    <property type="project" value="TreeGrafter"/>
</dbReference>
<dbReference type="Pfam" id="PF00126">
    <property type="entry name" value="HTH_1"/>
    <property type="match status" value="1"/>
</dbReference>
<dbReference type="PRINTS" id="PR00039">
    <property type="entry name" value="HTHLYSR"/>
</dbReference>
<dbReference type="RefSeq" id="WP_126791913.1">
    <property type="nucleotide sequence ID" value="NZ_CP060720.1"/>
</dbReference>
<keyword evidence="3" id="KW-0238">DNA-binding</keyword>
<dbReference type="InterPro" id="IPR036390">
    <property type="entry name" value="WH_DNA-bd_sf"/>
</dbReference>
<evidence type="ECO:0000256" key="2">
    <source>
        <dbReference type="ARBA" id="ARBA00023015"/>
    </source>
</evidence>
<sequence length="289" mass="33424">MELRQINYFLVLAEELHFSEAAFRLGISQPSLSQQIKNLEDEIGLPLFDRIGKKNSLTLAGRLLKNYGTEMTQVLTNLQGELADLKEEKTGEIRVAMLPSDLDYRMGELIAKFHETYPDIKLKIIASVEIEQKLLRNEVDFALGIRQENMDKIIQKNIFTETYDLFVSSRLKKELPEKIKIEDIIKLPLIIFPSGYYGRELLVEWSKKKDIRLNPIVEISSPMAQFQLVEKEVGVIIQPHQLKSNLEHLEIEGIEIVDPPTREVVISYLKDKYLTEPMLAFIDELSYLF</sequence>
<dbReference type="InterPro" id="IPR000847">
    <property type="entry name" value="LysR_HTH_N"/>
</dbReference>
<dbReference type="PROSITE" id="PS50931">
    <property type="entry name" value="HTH_LYSR"/>
    <property type="match status" value="1"/>
</dbReference>
<keyword evidence="7" id="KW-1185">Reference proteome</keyword>
<feature type="domain" description="HTH lysR-type" evidence="5">
    <location>
        <begin position="1"/>
        <end position="58"/>
    </location>
</feature>
<dbReference type="AlphaFoldDB" id="A0A430B8F3"/>
<proteinExistence type="inferred from homology"/>
<dbReference type="Proteomes" id="UP000288028">
    <property type="component" value="Unassembled WGS sequence"/>
</dbReference>
<gene>
    <name evidence="6" type="ORF">CBF28_03340</name>
</gene>
<protein>
    <recommendedName>
        <fullName evidence="5">HTH lysR-type domain-containing protein</fullName>
    </recommendedName>
</protein>
<dbReference type="FunFam" id="1.10.10.10:FF:000001">
    <property type="entry name" value="LysR family transcriptional regulator"/>
    <property type="match status" value="1"/>
</dbReference>
<accession>A0A430B8F3</accession>
<evidence type="ECO:0000259" key="5">
    <source>
        <dbReference type="PROSITE" id="PS50931"/>
    </source>
</evidence>
<dbReference type="EMBL" id="NGKB01000002">
    <property type="protein sequence ID" value="RSU16575.1"/>
    <property type="molecule type" value="Genomic_DNA"/>
</dbReference>
<dbReference type="InterPro" id="IPR050950">
    <property type="entry name" value="HTH-type_LysR_regulators"/>
</dbReference>
<keyword evidence="2" id="KW-0805">Transcription regulation</keyword>
<dbReference type="CDD" id="cd05466">
    <property type="entry name" value="PBP2_LTTR_substrate"/>
    <property type="match status" value="1"/>
</dbReference>
<dbReference type="SUPFAM" id="SSF46785">
    <property type="entry name" value="Winged helix' DNA-binding domain"/>
    <property type="match status" value="1"/>
</dbReference>
<evidence type="ECO:0000256" key="3">
    <source>
        <dbReference type="ARBA" id="ARBA00023125"/>
    </source>
</evidence>
<evidence type="ECO:0000313" key="6">
    <source>
        <dbReference type="EMBL" id="RSU16575.1"/>
    </source>
</evidence>
<comment type="caution">
    <text evidence="6">The sequence shown here is derived from an EMBL/GenBank/DDBJ whole genome shotgun (WGS) entry which is preliminary data.</text>
</comment>
<dbReference type="GO" id="GO:0003700">
    <property type="term" value="F:DNA-binding transcription factor activity"/>
    <property type="evidence" value="ECO:0007669"/>
    <property type="project" value="InterPro"/>
</dbReference>
<dbReference type="Gene3D" id="1.10.10.10">
    <property type="entry name" value="Winged helix-like DNA-binding domain superfamily/Winged helix DNA-binding domain"/>
    <property type="match status" value="1"/>
</dbReference>
<dbReference type="PANTHER" id="PTHR30419:SF8">
    <property type="entry name" value="NITROGEN ASSIMILATION TRANSCRIPTIONAL ACTIVATOR-RELATED"/>
    <property type="match status" value="1"/>
</dbReference>